<protein>
    <submittedName>
        <fullName evidence="1">Uncharacterized protein</fullName>
    </submittedName>
</protein>
<name>F4RXP0_MELLP</name>
<reference evidence="2" key="1">
    <citation type="journal article" date="2011" name="Proc. Natl. Acad. Sci. U.S.A.">
        <title>Obligate biotrophy features unraveled by the genomic analysis of rust fungi.</title>
        <authorList>
            <person name="Duplessis S."/>
            <person name="Cuomo C.A."/>
            <person name="Lin Y.-C."/>
            <person name="Aerts A."/>
            <person name="Tisserant E."/>
            <person name="Veneault-Fourrey C."/>
            <person name="Joly D.L."/>
            <person name="Hacquard S."/>
            <person name="Amselem J."/>
            <person name="Cantarel B.L."/>
            <person name="Chiu R."/>
            <person name="Coutinho P.M."/>
            <person name="Feau N."/>
            <person name="Field M."/>
            <person name="Frey P."/>
            <person name="Gelhaye E."/>
            <person name="Goldberg J."/>
            <person name="Grabherr M.G."/>
            <person name="Kodira C.D."/>
            <person name="Kohler A."/>
            <person name="Kuees U."/>
            <person name="Lindquist E.A."/>
            <person name="Lucas S.M."/>
            <person name="Mago R."/>
            <person name="Mauceli E."/>
            <person name="Morin E."/>
            <person name="Murat C."/>
            <person name="Pangilinan J.L."/>
            <person name="Park R."/>
            <person name="Pearson M."/>
            <person name="Quesneville H."/>
            <person name="Rouhier N."/>
            <person name="Sakthikumar S."/>
            <person name="Salamov A.A."/>
            <person name="Schmutz J."/>
            <person name="Selles B."/>
            <person name="Shapiro H."/>
            <person name="Tanguay P."/>
            <person name="Tuskan G.A."/>
            <person name="Henrissat B."/>
            <person name="Van de Peer Y."/>
            <person name="Rouze P."/>
            <person name="Ellis J.G."/>
            <person name="Dodds P.N."/>
            <person name="Schein J.E."/>
            <person name="Zhong S."/>
            <person name="Hamelin R.C."/>
            <person name="Grigoriev I.V."/>
            <person name="Szabo L.J."/>
            <person name="Martin F."/>
        </authorList>
    </citation>
    <scope>NUCLEOTIDE SEQUENCE [LARGE SCALE GENOMIC DNA]</scope>
    <source>
        <strain evidence="2">98AG31 / pathotype 3-4-7</strain>
    </source>
</reference>
<dbReference type="HOGENOM" id="CLU_2671579_0_0_1"/>
<dbReference type="VEuPathDB" id="FungiDB:MELLADRAFT_57039"/>
<dbReference type="InParanoid" id="F4RXP0"/>
<accession>F4RXP0</accession>
<organism evidence="2">
    <name type="scientific">Melampsora larici-populina (strain 98AG31 / pathotype 3-4-7)</name>
    <name type="common">Poplar leaf rust fungus</name>
    <dbReference type="NCBI Taxonomy" id="747676"/>
    <lineage>
        <taxon>Eukaryota</taxon>
        <taxon>Fungi</taxon>
        <taxon>Dikarya</taxon>
        <taxon>Basidiomycota</taxon>
        <taxon>Pucciniomycotina</taxon>
        <taxon>Pucciniomycetes</taxon>
        <taxon>Pucciniales</taxon>
        <taxon>Melampsoraceae</taxon>
        <taxon>Melampsora</taxon>
    </lineage>
</organism>
<dbReference type="GeneID" id="18929080"/>
<evidence type="ECO:0000313" key="2">
    <source>
        <dbReference type="Proteomes" id="UP000001072"/>
    </source>
</evidence>
<keyword evidence="2" id="KW-1185">Reference proteome</keyword>
<dbReference type="AlphaFoldDB" id="F4RXP0"/>
<sequence length="75" mass="8901">MSIIIEITYQNVNNVPKIIEPDQEYNINTTNQSYFSDYYGLCSVRPKYELNMYQSLSKKDEIKKIKDKELTNTQI</sequence>
<dbReference type="Proteomes" id="UP000001072">
    <property type="component" value="Unassembled WGS sequence"/>
</dbReference>
<proteinExistence type="predicted"/>
<evidence type="ECO:0000313" key="1">
    <source>
        <dbReference type="EMBL" id="EGG02761.1"/>
    </source>
</evidence>
<dbReference type="KEGG" id="mlr:MELLADRAFT_57039"/>
<gene>
    <name evidence="1" type="ORF">MELLADRAFT_57039</name>
</gene>
<dbReference type="RefSeq" id="XP_007413874.1">
    <property type="nucleotide sequence ID" value="XM_007413812.1"/>
</dbReference>
<dbReference type="EMBL" id="GL883128">
    <property type="protein sequence ID" value="EGG02761.1"/>
    <property type="molecule type" value="Genomic_DNA"/>
</dbReference>